<feature type="coiled-coil region" evidence="1">
    <location>
        <begin position="286"/>
        <end position="320"/>
    </location>
</feature>
<dbReference type="EMBL" id="MFQW01000050">
    <property type="protein sequence ID" value="OGH85010.1"/>
    <property type="molecule type" value="Genomic_DNA"/>
</dbReference>
<comment type="caution">
    <text evidence="2">The sequence shown here is derived from an EMBL/GenBank/DDBJ whole genome shotgun (WGS) entry which is preliminary data.</text>
</comment>
<keyword evidence="1" id="KW-0175">Coiled coil</keyword>
<sequence length="348" mass="39257">MTWLRLFGLKPASVSKLYDELEETGSFGKPGDSRENVRKVMSGYVRILKKNGHGFNCDKNGKKVEDQNTHLVMLDPAHPQVAAWVKELDINVPEEAVVHSVTSRLEFGRGGGMMASPDNLLWQWFRKDEANIAALGKGFLKCHEEVKALAKRQPGLSIQTLLEGNFLANNIPGLPKGLLEILSQPGNKMLSPALNSLDNDKYDYIHRVGGSGSSSRIRFDITDKMKNLVDEYEVVVLPSQEETVDLSHEEEELVLSDHRLLLERISALREGVREKAEANVLICHQIQQLEAEHELIIKQIGGLQAELEPLLAELKRLEETFGRKLKEFLSTLSEPEKMLFHNMYVKKE</sequence>
<dbReference type="AlphaFoldDB" id="A0A1F6NML6"/>
<dbReference type="Proteomes" id="UP000178349">
    <property type="component" value="Unassembled WGS sequence"/>
</dbReference>
<accession>A0A1F6NML6</accession>
<evidence type="ECO:0000313" key="2">
    <source>
        <dbReference type="EMBL" id="OGH85010.1"/>
    </source>
</evidence>
<evidence type="ECO:0000313" key="3">
    <source>
        <dbReference type="Proteomes" id="UP000178349"/>
    </source>
</evidence>
<proteinExistence type="predicted"/>
<evidence type="ECO:0000256" key="1">
    <source>
        <dbReference type="SAM" id="Coils"/>
    </source>
</evidence>
<gene>
    <name evidence="2" type="ORF">A2493_02785</name>
</gene>
<organism evidence="2 3">
    <name type="scientific">Candidatus Magasanikbacteria bacterium RIFOXYC12_FULL_33_11</name>
    <dbReference type="NCBI Taxonomy" id="1798701"/>
    <lineage>
        <taxon>Bacteria</taxon>
        <taxon>Candidatus Magasanikiibacteriota</taxon>
    </lineage>
</organism>
<name>A0A1F6NML6_9BACT</name>
<reference evidence="2 3" key="1">
    <citation type="journal article" date="2016" name="Nat. Commun.">
        <title>Thousands of microbial genomes shed light on interconnected biogeochemical processes in an aquifer system.</title>
        <authorList>
            <person name="Anantharaman K."/>
            <person name="Brown C.T."/>
            <person name="Hug L.A."/>
            <person name="Sharon I."/>
            <person name="Castelle C.J."/>
            <person name="Probst A.J."/>
            <person name="Thomas B.C."/>
            <person name="Singh A."/>
            <person name="Wilkins M.J."/>
            <person name="Karaoz U."/>
            <person name="Brodie E.L."/>
            <person name="Williams K.H."/>
            <person name="Hubbard S.S."/>
            <person name="Banfield J.F."/>
        </authorList>
    </citation>
    <scope>NUCLEOTIDE SEQUENCE [LARGE SCALE GENOMIC DNA]</scope>
</reference>
<protein>
    <submittedName>
        <fullName evidence="2">Uncharacterized protein</fullName>
    </submittedName>
</protein>